<feature type="region of interest" description="Disordered" evidence="1">
    <location>
        <begin position="11"/>
        <end position="35"/>
    </location>
</feature>
<dbReference type="AlphaFoldDB" id="K0KIU6"/>
<reference evidence="3 4" key="1">
    <citation type="journal article" date="2012" name="Eukaryot. Cell">
        <title>Draft genome sequence of Wickerhamomyces ciferrii NRRL Y-1031 F-60-10.</title>
        <authorList>
            <person name="Schneider J."/>
            <person name="Andrea H."/>
            <person name="Blom J."/>
            <person name="Jaenicke S."/>
            <person name="Ruckert C."/>
            <person name="Schorsch C."/>
            <person name="Szczepanowski R."/>
            <person name="Farwick M."/>
            <person name="Goesmann A."/>
            <person name="Puhler A."/>
            <person name="Schaffer S."/>
            <person name="Tauch A."/>
            <person name="Kohler T."/>
            <person name="Brinkrolf K."/>
        </authorList>
    </citation>
    <scope>NUCLEOTIDE SEQUENCE [LARGE SCALE GENOMIC DNA]</scope>
    <source>
        <strain evidence="4">ATCC 14091 / BCRC 22168 / CBS 111 / JCM 3599 / NBRC 0793 / NRRL Y-1031 F-60-10</strain>
    </source>
</reference>
<evidence type="ECO:0000256" key="1">
    <source>
        <dbReference type="SAM" id="MobiDB-lite"/>
    </source>
</evidence>
<name>K0KIU6_WICCF</name>
<dbReference type="InterPro" id="IPR001138">
    <property type="entry name" value="Zn2Cys6_DnaBD"/>
</dbReference>
<dbReference type="EMBL" id="CAIF01000017">
    <property type="protein sequence ID" value="CCH41339.1"/>
    <property type="molecule type" value="Genomic_DNA"/>
</dbReference>
<evidence type="ECO:0000313" key="4">
    <source>
        <dbReference type="Proteomes" id="UP000009328"/>
    </source>
</evidence>
<dbReference type="InParanoid" id="K0KIU6"/>
<dbReference type="Proteomes" id="UP000009328">
    <property type="component" value="Unassembled WGS sequence"/>
</dbReference>
<dbReference type="SMART" id="SM00066">
    <property type="entry name" value="GAL4"/>
    <property type="match status" value="1"/>
</dbReference>
<dbReference type="CDD" id="cd00067">
    <property type="entry name" value="GAL4"/>
    <property type="match status" value="1"/>
</dbReference>
<dbReference type="PROSITE" id="PS50048">
    <property type="entry name" value="ZN2_CY6_FUNGAL_2"/>
    <property type="match status" value="1"/>
</dbReference>
<dbReference type="SUPFAM" id="SSF57701">
    <property type="entry name" value="Zn2/Cys6 DNA-binding domain"/>
    <property type="match status" value="1"/>
</dbReference>
<accession>K0KIU6</accession>
<proteinExistence type="predicted"/>
<dbReference type="GO" id="GO:0008270">
    <property type="term" value="F:zinc ion binding"/>
    <property type="evidence" value="ECO:0007669"/>
    <property type="project" value="InterPro"/>
</dbReference>
<dbReference type="Gene3D" id="4.10.240.10">
    <property type="entry name" value="Zn(2)-C6 fungal-type DNA-binding domain"/>
    <property type="match status" value="1"/>
</dbReference>
<dbReference type="InterPro" id="IPR036864">
    <property type="entry name" value="Zn2-C6_fun-type_DNA-bd_sf"/>
</dbReference>
<gene>
    <name evidence="3" type="ORF">BN7_878</name>
</gene>
<organism evidence="3 4">
    <name type="scientific">Wickerhamomyces ciferrii (strain ATCC 14091 / BCRC 22168 / CBS 111 / JCM 3599 / NBRC 0793 / NRRL Y-1031 F-60-10)</name>
    <name type="common">Yeast</name>
    <name type="synonym">Pichia ciferrii</name>
    <dbReference type="NCBI Taxonomy" id="1206466"/>
    <lineage>
        <taxon>Eukaryota</taxon>
        <taxon>Fungi</taxon>
        <taxon>Dikarya</taxon>
        <taxon>Ascomycota</taxon>
        <taxon>Saccharomycotina</taxon>
        <taxon>Saccharomycetes</taxon>
        <taxon>Phaffomycetales</taxon>
        <taxon>Wickerhamomycetaceae</taxon>
        <taxon>Wickerhamomyces</taxon>
    </lineage>
</organism>
<sequence length="202" mass="23197">MTPNLYTYTIFEPRVNSHQTPQTPPPSQGQPDDDFISEWIHETSPSFSPNSHKLDDFTNSNIQPTAYMANLIDEYLFTCSANSSPRTRPKDKVPKITSVILSPPKFKIDKNQGTKKSMAGTKRNYTTDKSSNGCYICRVRHKKCDEERPICKNCSIYELDCEFPGINQQNKPIYLTDKNAKNVKLEQIKQKTQQKFHNKTTN</sequence>
<protein>
    <submittedName>
        <fullName evidence="3">Lysine biosynthesis regulatory protein</fullName>
    </submittedName>
</protein>
<dbReference type="Pfam" id="PF00172">
    <property type="entry name" value="Zn_clus"/>
    <property type="match status" value="1"/>
</dbReference>
<dbReference type="GO" id="GO:0000981">
    <property type="term" value="F:DNA-binding transcription factor activity, RNA polymerase II-specific"/>
    <property type="evidence" value="ECO:0007669"/>
    <property type="project" value="InterPro"/>
</dbReference>
<dbReference type="PROSITE" id="PS00463">
    <property type="entry name" value="ZN2_CY6_FUNGAL_1"/>
    <property type="match status" value="1"/>
</dbReference>
<evidence type="ECO:0000259" key="2">
    <source>
        <dbReference type="PROSITE" id="PS50048"/>
    </source>
</evidence>
<keyword evidence="4" id="KW-1185">Reference proteome</keyword>
<comment type="caution">
    <text evidence="3">The sequence shown here is derived from an EMBL/GenBank/DDBJ whole genome shotgun (WGS) entry which is preliminary data.</text>
</comment>
<dbReference type="HOGENOM" id="CLU_1355595_0_0_1"/>
<evidence type="ECO:0000313" key="3">
    <source>
        <dbReference type="EMBL" id="CCH41339.1"/>
    </source>
</evidence>
<feature type="domain" description="Zn(2)-C6 fungal-type" evidence="2">
    <location>
        <begin position="133"/>
        <end position="163"/>
    </location>
</feature>